<reference evidence="1 2" key="1">
    <citation type="submission" date="2021-06" db="EMBL/GenBank/DDBJ databases">
        <title>Caerostris darwini draft genome.</title>
        <authorList>
            <person name="Kono N."/>
            <person name="Arakawa K."/>
        </authorList>
    </citation>
    <scope>NUCLEOTIDE SEQUENCE [LARGE SCALE GENOMIC DNA]</scope>
</reference>
<comment type="caution">
    <text evidence="1">The sequence shown here is derived from an EMBL/GenBank/DDBJ whole genome shotgun (WGS) entry which is preliminary data.</text>
</comment>
<evidence type="ECO:0000313" key="2">
    <source>
        <dbReference type="Proteomes" id="UP001054837"/>
    </source>
</evidence>
<feature type="non-terminal residue" evidence="1">
    <location>
        <position position="1"/>
    </location>
</feature>
<dbReference type="EMBL" id="BPLQ01015583">
    <property type="protein sequence ID" value="GIY89142.1"/>
    <property type="molecule type" value="Genomic_DNA"/>
</dbReference>
<protein>
    <submittedName>
        <fullName evidence="1">Uncharacterized protein</fullName>
    </submittedName>
</protein>
<gene>
    <name evidence="1" type="ORF">CDAR_558551</name>
</gene>
<evidence type="ECO:0000313" key="1">
    <source>
        <dbReference type="EMBL" id="GIY89142.1"/>
    </source>
</evidence>
<organism evidence="1 2">
    <name type="scientific">Caerostris darwini</name>
    <dbReference type="NCBI Taxonomy" id="1538125"/>
    <lineage>
        <taxon>Eukaryota</taxon>
        <taxon>Metazoa</taxon>
        <taxon>Ecdysozoa</taxon>
        <taxon>Arthropoda</taxon>
        <taxon>Chelicerata</taxon>
        <taxon>Arachnida</taxon>
        <taxon>Araneae</taxon>
        <taxon>Araneomorphae</taxon>
        <taxon>Entelegynae</taxon>
        <taxon>Araneoidea</taxon>
        <taxon>Araneidae</taxon>
        <taxon>Caerostris</taxon>
    </lineage>
</organism>
<name>A0AAV4X205_9ARAC</name>
<keyword evidence="2" id="KW-1185">Reference proteome</keyword>
<dbReference type="AlphaFoldDB" id="A0AAV4X205"/>
<dbReference type="Proteomes" id="UP001054837">
    <property type="component" value="Unassembled WGS sequence"/>
</dbReference>
<sequence>GSPEQRPIIALRWADIRKLRLLGVHDFW</sequence>
<accession>A0AAV4X205</accession>
<proteinExistence type="predicted"/>